<dbReference type="Proteomes" id="UP000015454">
    <property type="component" value="Unassembled WGS sequence"/>
</dbReference>
<reference evidence="1" key="1">
    <citation type="submission" date="2013-05" db="EMBL/GenBank/DDBJ databases">
        <authorList>
            <person name="Harkins D.M."/>
            <person name="Durkin A.S."/>
            <person name="Brinkac L.M."/>
            <person name="Haft D.H."/>
            <person name="Selengut J.D."/>
            <person name="Sanka R."/>
            <person name="DePew J."/>
            <person name="Purushe J."/>
            <person name="Hartskeerl R.A."/>
            <person name="Ahmed A."/>
            <person name="van der Linden H."/>
            <person name="Goris M.G.A."/>
            <person name="Vinetz J.M."/>
            <person name="Sutton G.G."/>
            <person name="Nierman W.C."/>
            <person name="Fouts D.E."/>
        </authorList>
    </citation>
    <scope>NUCLEOTIDE SEQUENCE [LARGE SCALE GENOMIC DNA]</scope>
    <source>
        <strain evidence="1">5399</strain>
    </source>
</reference>
<gene>
    <name evidence="1" type="ORF">LEP1GSC050_2840</name>
</gene>
<dbReference type="AlphaFoldDB" id="T0FCG0"/>
<keyword evidence="2" id="KW-1185">Reference proteome</keyword>
<evidence type="ECO:0000313" key="2">
    <source>
        <dbReference type="Proteomes" id="UP000015454"/>
    </source>
</evidence>
<accession>T0FCG0</accession>
<comment type="caution">
    <text evidence="1">The sequence shown here is derived from an EMBL/GenBank/DDBJ whole genome shotgun (WGS) entry which is preliminary data.</text>
</comment>
<evidence type="ECO:0000313" key="1">
    <source>
        <dbReference type="EMBL" id="EQA45541.1"/>
    </source>
</evidence>
<proteinExistence type="predicted"/>
<sequence>MNKDSVYTQRVIRTILLRTRSTHIRAKERRRSEAVDQIVTWSQCLRRNQCKTWRLIGRARRKPDIDLMGKQWKSVYTFQKAKLTRLYGYFEAWSAVQFKLLEKINNQKFPQEKGYLWQFIYRKQRAKYKSLNFVQRKVSNCDLLKRQRAKLYMFKKINRKTESDREWMICFLSQKRKLLGLYRDQWTRKINEQKKKLERRR</sequence>
<name>T0FCG0_9LEPT</name>
<organism evidence="1 2">
    <name type="scientific">Leptospira broomii serovar Hurstbridge str. 5399</name>
    <dbReference type="NCBI Taxonomy" id="1049789"/>
    <lineage>
        <taxon>Bacteria</taxon>
        <taxon>Pseudomonadati</taxon>
        <taxon>Spirochaetota</taxon>
        <taxon>Spirochaetia</taxon>
        <taxon>Leptospirales</taxon>
        <taxon>Leptospiraceae</taxon>
        <taxon>Leptospira</taxon>
    </lineage>
</organism>
<protein>
    <submittedName>
        <fullName evidence="1">Uncharacterized protein</fullName>
    </submittedName>
</protein>
<dbReference type="STRING" id="1049789.LEP1GSC050_2840"/>
<dbReference type="EMBL" id="AHMO02000008">
    <property type="protein sequence ID" value="EQA45541.1"/>
    <property type="molecule type" value="Genomic_DNA"/>
</dbReference>